<proteinExistence type="predicted"/>
<evidence type="ECO:0000313" key="1">
    <source>
        <dbReference type="EMBL" id="MBA9073805.1"/>
    </source>
</evidence>
<dbReference type="InterPro" id="IPR036291">
    <property type="entry name" value="NAD(P)-bd_dom_sf"/>
</dbReference>
<sequence>MSVKKINIILFGIETVGSSLINQILASQKAPLENRKFELRLPIITNSTVAFFEKPTVKNSWEANFIQFAIPFKVEDIISFVQENELENLIAVDTTETDDLLPEYFELLQNDFDVISTNPVIEKLPADFNASINASLKKFGKEFFFINPIKKEAVSETLLKKIIQIAEKQDLKLAV</sequence>
<comment type="caution">
    <text evidence="1">The sequence shown here is derived from an EMBL/GenBank/DDBJ whole genome shotgun (WGS) entry which is preliminary data.</text>
</comment>
<reference evidence="1 2" key="1">
    <citation type="submission" date="2020-08" db="EMBL/GenBank/DDBJ databases">
        <title>Genomic Encyclopedia of Type Strains, Phase IV (KMG-IV): sequencing the most valuable type-strain genomes for metagenomic binning, comparative biology and taxonomic classification.</title>
        <authorList>
            <person name="Goeker M."/>
        </authorList>
    </citation>
    <scope>NUCLEOTIDE SEQUENCE [LARGE SCALE GENOMIC DNA]</scope>
    <source>
        <strain evidence="1 2">DSM 100397</strain>
    </source>
</reference>
<dbReference type="EMBL" id="JACJIS010000001">
    <property type="protein sequence ID" value="MBA9073805.1"/>
    <property type="molecule type" value="Genomic_DNA"/>
</dbReference>
<accession>A0ABR6DSI5</accession>
<dbReference type="Proteomes" id="UP000555003">
    <property type="component" value="Unassembled WGS sequence"/>
</dbReference>
<dbReference type="Gene3D" id="3.40.50.720">
    <property type="entry name" value="NAD(P)-binding Rossmann-like Domain"/>
    <property type="match status" value="1"/>
</dbReference>
<dbReference type="SUPFAM" id="SSF51735">
    <property type="entry name" value="NAD(P)-binding Rossmann-fold domains"/>
    <property type="match status" value="1"/>
</dbReference>
<keyword evidence="2" id="KW-1185">Reference proteome</keyword>
<gene>
    <name evidence="1" type="ORF">GGR22_001931</name>
</gene>
<protein>
    <submittedName>
        <fullName evidence="1">Homoserine dehydrogenase</fullName>
    </submittedName>
</protein>
<organism evidence="1 2">
    <name type="scientific">Flavobacterium gossypii</name>
    <dbReference type="NCBI Taxonomy" id="1646119"/>
    <lineage>
        <taxon>Bacteria</taxon>
        <taxon>Pseudomonadati</taxon>
        <taxon>Bacteroidota</taxon>
        <taxon>Flavobacteriia</taxon>
        <taxon>Flavobacteriales</taxon>
        <taxon>Flavobacteriaceae</taxon>
        <taxon>Flavobacterium</taxon>
    </lineage>
</organism>
<evidence type="ECO:0000313" key="2">
    <source>
        <dbReference type="Proteomes" id="UP000555003"/>
    </source>
</evidence>
<name>A0ABR6DSI5_9FLAO</name>
<dbReference type="RefSeq" id="WP_182493442.1">
    <property type="nucleotide sequence ID" value="NZ_JACJIS010000001.1"/>
</dbReference>